<dbReference type="EMBL" id="FLUO01000001">
    <property type="protein sequence ID" value="SBW06377.1"/>
    <property type="molecule type" value="Genomic_DNA"/>
</dbReference>
<evidence type="ECO:0000313" key="2">
    <source>
        <dbReference type="EMBL" id="SBW06377.1"/>
    </source>
</evidence>
<gene>
    <name evidence="2" type="ORF">KL86APRO_12098</name>
</gene>
<dbReference type="Pfam" id="PF06776">
    <property type="entry name" value="IalB"/>
    <property type="match status" value="1"/>
</dbReference>
<proteinExistence type="predicted"/>
<name>A0A212K413_9PROT</name>
<evidence type="ECO:0008006" key="3">
    <source>
        <dbReference type="Google" id="ProtNLM"/>
    </source>
</evidence>
<organism evidence="2">
    <name type="scientific">uncultured Alphaproteobacteria bacterium</name>
    <dbReference type="NCBI Taxonomy" id="91750"/>
    <lineage>
        <taxon>Bacteria</taxon>
        <taxon>Pseudomonadati</taxon>
        <taxon>Pseudomonadota</taxon>
        <taxon>Alphaproteobacteria</taxon>
        <taxon>environmental samples</taxon>
    </lineage>
</organism>
<dbReference type="InterPro" id="IPR038696">
    <property type="entry name" value="IalB_sf"/>
</dbReference>
<sequence>MPVSRKFRILTLGAAIALAAPVVAAAPALAKDGDKFGDWTVSCPPPPQGAKPQNTCRLMQIEAAKSPDGKPVTVLKASFFHLGEKDLVMFGYLPLGYAIPPGVKVAVDGGKDYPLFPQRCIPQGCEVATKVEPELLAALKKGNTAKIEFQLGDRTATVTVSLKGLSEGLSKF</sequence>
<evidence type="ECO:0000256" key="1">
    <source>
        <dbReference type="SAM" id="SignalP"/>
    </source>
</evidence>
<dbReference type="InterPro" id="IPR010642">
    <property type="entry name" value="Invasion_prot_B"/>
</dbReference>
<reference evidence="2" key="1">
    <citation type="submission" date="2016-04" db="EMBL/GenBank/DDBJ databases">
        <authorList>
            <person name="Evans L.H."/>
            <person name="Alamgir A."/>
            <person name="Owens N."/>
            <person name="Weber N.D."/>
            <person name="Virtaneva K."/>
            <person name="Barbian K."/>
            <person name="Babar A."/>
            <person name="Rosenke K."/>
        </authorList>
    </citation>
    <scope>NUCLEOTIDE SEQUENCE</scope>
    <source>
        <strain evidence="2">86</strain>
    </source>
</reference>
<dbReference type="Gene3D" id="2.60.40.1880">
    <property type="entry name" value="Invasion associated locus B (IalB) protein"/>
    <property type="match status" value="1"/>
</dbReference>
<keyword evidence="1" id="KW-0732">Signal</keyword>
<feature type="signal peptide" evidence="1">
    <location>
        <begin position="1"/>
        <end position="25"/>
    </location>
</feature>
<accession>A0A212K413</accession>
<feature type="chain" id="PRO_5012487988" description="Invasion associated locus B family protein" evidence="1">
    <location>
        <begin position="26"/>
        <end position="172"/>
    </location>
</feature>
<protein>
    <recommendedName>
        <fullName evidence="3">Invasion associated locus B family protein</fullName>
    </recommendedName>
</protein>
<dbReference type="AlphaFoldDB" id="A0A212K413"/>